<evidence type="ECO:0000313" key="3">
    <source>
        <dbReference type="Proteomes" id="UP000018467"/>
    </source>
</evidence>
<reference evidence="2" key="3">
    <citation type="submission" date="2025-08" db="UniProtKB">
        <authorList>
            <consortium name="Ensembl"/>
        </authorList>
    </citation>
    <scope>IDENTIFICATION</scope>
</reference>
<reference evidence="2" key="4">
    <citation type="submission" date="2025-09" db="UniProtKB">
        <authorList>
            <consortium name="Ensembl"/>
        </authorList>
    </citation>
    <scope>IDENTIFICATION</scope>
</reference>
<dbReference type="GeneTree" id="ENSGT01140000282895"/>
<feature type="transmembrane region" description="Helical" evidence="1">
    <location>
        <begin position="96"/>
        <end position="119"/>
    </location>
</feature>
<sequence length="175" mass="19457">MRLSYLRTPLTESLAFLCSNSTSVSNSLTYMLSKKNTNICETLDKKKKKKNIFIYPGLQFLDLLLATLHGDLLSFIQTMLQVLDGLLHVLLHALQVSTGSIIQLQLGILLSGLVSAASLRLQRALQGVHHSLLVPLGLLHLLIFFNQFALNISLHLVELQLSSQDLSFFMLKGTL</sequence>
<feature type="transmembrane region" description="Helical" evidence="1">
    <location>
        <begin position="131"/>
        <end position="150"/>
    </location>
</feature>
<reference evidence="3" key="1">
    <citation type="submission" date="2013-03" db="EMBL/GenBank/DDBJ databases">
        <authorList>
            <person name="Jeffery W."/>
            <person name="Warren W."/>
            <person name="Wilson R.K."/>
        </authorList>
    </citation>
    <scope>NUCLEOTIDE SEQUENCE</scope>
    <source>
        <strain evidence="3">female</strain>
    </source>
</reference>
<keyword evidence="3" id="KW-1185">Reference proteome</keyword>
<feature type="transmembrane region" description="Helical" evidence="1">
    <location>
        <begin position="52"/>
        <end position="76"/>
    </location>
</feature>
<accession>A0A3B1IG34</accession>
<organism evidence="2 3">
    <name type="scientific">Astyanax mexicanus</name>
    <name type="common">Blind cave fish</name>
    <name type="synonym">Astyanax fasciatus mexicanus</name>
    <dbReference type="NCBI Taxonomy" id="7994"/>
    <lineage>
        <taxon>Eukaryota</taxon>
        <taxon>Metazoa</taxon>
        <taxon>Chordata</taxon>
        <taxon>Craniata</taxon>
        <taxon>Vertebrata</taxon>
        <taxon>Euteleostomi</taxon>
        <taxon>Actinopterygii</taxon>
        <taxon>Neopterygii</taxon>
        <taxon>Teleostei</taxon>
        <taxon>Ostariophysi</taxon>
        <taxon>Characiformes</taxon>
        <taxon>Characoidei</taxon>
        <taxon>Acestrorhamphidae</taxon>
        <taxon>Acestrorhamphinae</taxon>
        <taxon>Astyanax</taxon>
    </lineage>
</organism>
<dbReference type="InParanoid" id="A0A3B1IG34"/>
<evidence type="ECO:0000313" key="2">
    <source>
        <dbReference type="Ensembl" id="ENSAMXP00000028520.1"/>
    </source>
</evidence>
<dbReference type="Ensembl" id="ENSAMXT00000045557.1">
    <property type="protein sequence ID" value="ENSAMXP00000028520.1"/>
    <property type="gene ID" value="ENSAMXG00000034088.1"/>
</dbReference>
<protein>
    <submittedName>
        <fullName evidence="2">Uncharacterized protein</fullName>
    </submittedName>
</protein>
<reference evidence="3" key="2">
    <citation type="journal article" date="2014" name="Nat. Commun.">
        <title>The cavefish genome reveals candidate genes for eye loss.</title>
        <authorList>
            <person name="McGaugh S.E."/>
            <person name="Gross J.B."/>
            <person name="Aken B."/>
            <person name="Blin M."/>
            <person name="Borowsky R."/>
            <person name="Chalopin D."/>
            <person name="Hinaux H."/>
            <person name="Jeffery W.R."/>
            <person name="Keene A."/>
            <person name="Ma L."/>
            <person name="Minx P."/>
            <person name="Murphy D."/>
            <person name="O'Quin K.E."/>
            <person name="Retaux S."/>
            <person name="Rohner N."/>
            <person name="Searle S.M."/>
            <person name="Stahl B.A."/>
            <person name="Tabin C."/>
            <person name="Volff J.N."/>
            <person name="Yoshizawa M."/>
            <person name="Warren W.C."/>
        </authorList>
    </citation>
    <scope>NUCLEOTIDE SEQUENCE [LARGE SCALE GENOMIC DNA]</scope>
    <source>
        <strain evidence="3">female</strain>
    </source>
</reference>
<dbReference type="Bgee" id="ENSAMXG00000034088">
    <property type="expression patterns" value="Expressed in embryo and 1 other cell type or tissue"/>
</dbReference>
<dbReference type="Proteomes" id="UP000018467">
    <property type="component" value="Unassembled WGS sequence"/>
</dbReference>
<evidence type="ECO:0000256" key="1">
    <source>
        <dbReference type="SAM" id="Phobius"/>
    </source>
</evidence>
<proteinExistence type="predicted"/>
<dbReference type="AlphaFoldDB" id="A0A3B1IG34"/>
<keyword evidence="1" id="KW-0812">Transmembrane</keyword>
<keyword evidence="1" id="KW-0472">Membrane</keyword>
<keyword evidence="1" id="KW-1133">Transmembrane helix</keyword>
<name>A0A3B1IG34_ASTMX</name>